<dbReference type="InterPro" id="IPR001279">
    <property type="entry name" value="Metallo-B-lactamas"/>
</dbReference>
<dbReference type="SMART" id="SM00849">
    <property type="entry name" value="Lactamase_B"/>
    <property type="match status" value="1"/>
</dbReference>
<protein>
    <recommendedName>
        <fullName evidence="1">Metallo-beta-lactamase domain-containing protein</fullName>
    </recommendedName>
</protein>
<feature type="domain" description="Metallo-beta-lactamase" evidence="1">
    <location>
        <begin position="28"/>
        <end position="233"/>
    </location>
</feature>
<dbReference type="InterPro" id="IPR036866">
    <property type="entry name" value="RibonucZ/Hydroxyglut_hydro"/>
</dbReference>
<dbReference type="EMBL" id="AKGD01000003">
    <property type="protein sequence ID" value="EIT68700.1"/>
    <property type="molecule type" value="Genomic_DNA"/>
</dbReference>
<proteinExistence type="predicted"/>
<dbReference type="PATRIC" id="fig|1172194.4.peg.3780"/>
<dbReference type="InterPro" id="IPR050855">
    <property type="entry name" value="NDM-1-like"/>
</dbReference>
<dbReference type="Pfam" id="PF00753">
    <property type="entry name" value="Lactamase_B"/>
    <property type="match status" value="1"/>
</dbReference>
<dbReference type="STRING" id="1172194.WQQ_38950"/>
<organism evidence="2 3">
    <name type="scientific">Hydrocarboniphaga effusa AP103</name>
    <dbReference type="NCBI Taxonomy" id="1172194"/>
    <lineage>
        <taxon>Bacteria</taxon>
        <taxon>Pseudomonadati</taxon>
        <taxon>Pseudomonadota</taxon>
        <taxon>Gammaproteobacteria</taxon>
        <taxon>Nevskiales</taxon>
        <taxon>Nevskiaceae</taxon>
        <taxon>Hydrocarboniphaga</taxon>
    </lineage>
</organism>
<dbReference type="InterPro" id="IPR037482">
    <property type="entry name" value="ST1585_MBL-fold"/>
</dbReference>
<dbReference type="RefSeq" id="WP_007186830.1">
    <property type="nucleotide sequence ID" value="NZ_AKGD01000003.1"/>
</dbReference>
<keyword evidence="3" id="KW-1185">Reference proteome</keyword>
<evidence type="ECO:0000313" key="2">
    <source>
        <dbReference type="EMBL" id="EIT68700.1"/>
    </source>
</evidence>
<dbReference type="SUPFAM" id="SSF56281">
    <property type="entry name" value="Metallo-hydrolase/oxidoreductase"/>
    <property type="match status" value="1"/>
</dbReference>
<dbReference type="PANTHER" id="PTHR42951:SF22">
    <property type="entry name" value="METALLO BETA-LACTAMASE SUPERFAMILY LIPOPROTEIN"/>
    <property type="match status" value="1"/>
</dbReference>
<dbReference type="CDD" id="cd07726">
    <property type="entry name" value="ST1585-like_MBL-fold"/>
    <property type="match status" value="1"/>
</dbReference>
<dbReference type="AlphaFoldDB" id="I8T444"/>
<dbReference type="PANTHER" id="PTHR42951">
    <property type="entry name" value="METALLO-BETA-LACTAMASE DOMAIN-CONTAINING"/>
    <property type="match status" value="1"/>
</dbReference>
<dbReference type="Proteomes" id="UP000003704">
    <property type="component" value="Unassembled WGS sequence"/>
</dbReference>
<comment type="caution">
    <text evidence="2">The sequence shown here is derived from an EMBL/GenBank/DDBJ whole genome shotgun (WGS) entry which is preliminary data.</text>
</comment>
<reference evidence="2 3" key="1">
    <citation type="journal article" date="2012" name="J. Bacteriol.">
        <title>Genome Sequence of n-Alkane-Degrading Hydrocarboniphaga effusa Strain AP103T (ATCC BAA-332T).</title>
        <authorList>
            <person name="Chang H.K."/>
            <person name="Zylstra G.J."/>
            <person name="Chae J.C."/>
        </authorList>
    </citation>
    <scope>NUCLEOTIDE SEQUENCE [LARGE SCALE GENOMIC DNA]</scope>
    <source>
        <strain evidence="2 3">AP103</strain>
    </source>
</reference>
<name>I8T444_9GAMM</name>
<sequence length="322" mass="35327">MNLSAIREAEDLGHGIHCIDTLQDRPGLACCYLIEHQGEAALIECGTSPGVPGLLATIESLGLRREQIRYLIPTHVHLDHAGGAGLLMRELPQARLVVHPRGARHLIDPSKLIAGATAVYGDEVVRAMYGEILPIESSRVIEADDGARVALGDRELLFVDTPGHARHHFSVWDAQSRGFFTGDTFGLSYRVFDGPAGAFLLPTTTPVQFEPDAWEQTLDRYLSFDPQRMYLTHYGCVENVVQLAAELRQGLRDYQRLARGLGGGAADGDARHRALKAALLEHSLEALREKHAPASEAFARDWLAMDMDLNAQGLEVWLDKAG</sequence>
<evidence type="ECO:0000259" key="1">
    <source>
        <dbReference type="SMART" id="SM00849"/>
    </source>
</evidence>
<evidence type="ECO:0000313" key="3">
    <source>
        <dbReference type="Proteomes" id="UP000003704"/>
    </source>
</evidence>
<dbReference type="Gene3D" id="3.60.15.10">
    <property type="entry name" value="Ribonuclease Z/Hydroxyacylglutathione hydrolase-like"/>
    <property type="match status" value="1"/>
</dbReference>
<gene>
    <name evidence="2" type="ORF">WQQ_38950</name>
</gene>
<accession>I8T444</accession>